<feature type="compositionally biased region" description="Basic and acidic residues" evidence="1">
    <location>
        <begin position="1561"/>
        <end position="1578"/>
    </location>
</feature>
<feature type="compositionally biased region" description="Polar residues" evidence="1">
    <location>
        <begin position="1736"/>
        <end position="1749"/>
    </location>
</feature>
<feature type="region of interest" description="Disordered" evidence="1">
    <location>
        <begin position="1294"/>
        <end position="1319"/>
    </location>
</feature>
<feature type="compositionally biased region" description="Low complexity" evidence="1">
    <location>
        <begin position="1878"/>
        <end position="1909"/>
    </location>
</feature>
<feature type="compositionally biased region" description="Basic and acidic residues" evidence="1">
    <location>
        <begin position="1120"/>
        <end position="1130"/>
    </location>
</feature>
<organism evidence="3 4">
    <name type="scientific">Roseiconus nitratireducens</name>
    <dbReference type="NCBI Taxonomy" id="2605748"/>
    <lineage>
        <taxon>Bacteria</taxon>
        <taxon>Pseudomonadati</taxon>
        <taxon>Planctomycetota</taxon>
        <taxon>Planctomycetia</taxon>
        <taxon>Pirellulales</taxon>
        <taxon>Pirellulaceae</taxon>
        <taxon>Roseiconus</taxon>
    </lineage>
</organism>
<keyword evidence="2" id="KW-0472">Membrane</keyword>
<feature type="compositionally biased region" description="Low complexity" evidence="1">
    <location>
        <begin position="1779"/>
        <end position="1805"/>
    </location>
</feature>
<feature type="compositionally biased region" description="Low complexity" evidence="1">
    <location>
        <begin position="1693"/>
        <end position="1735"/>
    </location>
</feature>
<evidence type="ECO:0000256" key="1">
    <source>
        <dbReference type="SAM" id="MobiDB-lite"/>
    </source>
</evidence>
<name>A0A5M6DFE5_9BACT</name>
<evidence type="ECO:0000313" key="4">
    <source>
        <dbReference type="Proteomes" id="UP000324479"/>
    </source>
</evidence>
<feature type="transmembrane region" description="Helical" evidence="2">
    <location>
        <begin position="64"/>
        <end position="82"/>
    </location>
</feature>
<feature type="compositionally biased region" description="Basic and acidic residues" evidence="1">
    <location>
        <begin position="1185"/>
        <end position="1197"/>
    </location>
</feature>
<protein>
    <submittedName>
        <fullName evidence="3">Uncharacterized protein</fullName>
    </submittedName>
</protein>
<feature type="region of interest" description="Disordered" evidence="1">
    <location>
        <begin position="1175"/>
        <end position="1197"/>
    </location>
</feature>
<feature type="region of interest" description="Disordered" evidence="1">
    <location>
        <begin position="834"/>
        <end position="853"/>
    </location>
</feature>
<feature type="compositionally biased region" description="Basic and acidic residues" evidence="1">
    <location>
        <begin position="1521"/>
        <end position="1534"/>
    </location>
</feature>
<keyword evidence="2" id="KW-0812">Transmembrane</keyword>
<comment type="caution">
    <text evidence="3">The sequence shown here is derived from an EMBL/GenBank/DDBJ whole genome shotgun (WGS) entry which is preliminary data.</text>
</comment>
<gene>
    <name evidence="3" type="ORF">FYK55_04830</name>
</gene>
<reference evidence="3 4" key="1">
    <citation type="submission" date="2019-08" db="EMBL/GenBank/DDBJ databases">
        <authorList>
            <person name="Dhanesh K."/>
            <person name="Kumar G."/>
            <person name="Sasikala C."/>
            <person name="Venkata Ramana C."/>
        </authorList>
    </citation>
    <scope>NUCLEOTIDE SEQUENCE [LARGE SCALE GENOMIC DNA]</scope>
    <source>
        <strain evidence="3 4">JC645</strain>
    </source>
</reference>
<feature type="compositionally biased region" description="Gly residues" evidence="1">
    <location>
        <begin position="1806"/>
        <end position="1820"/>
    </location>
</feature>
<feature type="compositionally biased region" description="Basic and acidic residues" evidence="1">
    <location>
        <begin position="1497"/>
        <end position="1514"/>
    </location>
</feature>
<dbReference type="RefSeq" id="WP_150075225.1">
    <property type="nucleotide sequence ID" value="NZ_VWOX01000002.1"/>
</dbReference>
<accession>A0A5M6DFE5</accession>
<evidence type="ECO:0000256" key="2">
    <source>
        <dbReference type="SAM" id="Phobius"/>
    </source>
</evidence>
<feature type="compositionally biased region" description="Low complexity" evidence="1">
    <location>
        <begin position="1821"/>
        <end position="1847"/>
    </location>
</feature>
<feature type="compositionally biased region" description="Basic and acidic residues" evidence="1">
    <location>
        <begin position="1443"/>
        <end position="1454"/>
    </location>
</feature>
<keyword evidence="2" id="KW-1133">Transmembrane helix</keyword>
<sequence length="1967" mass="216937">MATVPENTITGADLDPITRQALEAFRRRRGTLLLLRAAGVALLVFFTLTTLLAVVDFLFLIPDALRWCLSIGIYVAVGVSAWRAGIAPRRERDPLSLARHVESAAPLLREDLFSAVELADPRSSNGSPAFRKILQTRVARRISKLDFDDLLPLQLVRRWLLSGGALAALCLALMLIPSAQFGRRFARAALPGVAIERASRTRVRIIVPAPASGYVAERDAVGVIADISGAAPEEASLQWRSVDGATGYTPMTPRMDNNLPATTTDSDDQDAAQTKIAGQLFAANLSVGSVPVEYRILAGDAITLWHKLKPLPRPHVTRYQKTYHFPEYAKLQDRTEDDEHGDLKALQGSTADVTVTFDQPVESAVVRFGVRGTRMQMEPVDDSGRHFRARISVKTSGQYQVDAVSVESGLNNPFSPSNVIAPILDTPPMIRWSDEIPDSQLVSSLDVLELQATAVDDLPLDRIVHQFQINGGEFQSVNVTPDHADRKLELDWKWDLLDRRGDGPEADAADDVKLTDGDLIRTRVVAIDRLGAQSESRLIELLVAGDGFDASRNDFLKPMAQRAEALIQWASDAQTVADSLQDACEQNQLDQIAPLQEDWRELQRQSVELMRSIQNALTETQNAGNGWLTERLGRAVLDVETRISGQLALAQTLKSAKDPDWKKQFDRHRQELQRDTKSTGFQCERLREFARAQFSLAFTAALHADVSALRSSVDRLVEDFPDQRLPRHLTLLQGRFAEIDRMIDRYTPILSDRTVQHLTGESWFRWSQRWAIQIETLLEDNPSKDQAFAVIESLHDQVRDKPQHVIDASVHESLLRWGRDLQREMGSLADLTRQTREAGEALRKSTDDEQKDRSTQAAVQAALESKWCQAVWDARLNRLLVRAAGQENLNRDKAKVDLNYAADQHLFRKAVKNVSSDGYRDYKDESAGAAFNAIADAIAVLQAAGDLSSLQSTLADLSEGERQPDRSPLRKVFHPSWLALTGPSIEWSVRSLRPAGQAFQDVVNQVDQARYSEAYQSATRRIDPRRWELDEMVSAEKPLESVARDLQDGLESLEPAREAARQTLRRYILMLSEQARQAAEAARNAEQITDRRDDSEQPAEDQSPAEPKRDQQEQTASMREAQDQAVEKATETIQSLIDRANTAEITDGQEREIARDADAAAELIAQAVRETKQQLARSETAATAEQRDQAGEASEQELRELAERLEQTAEHFEKIENGEDVTTSREQLRRDEQALQQDPGLEQRYESAEAMAEAAKQNPRELLRQLEEELKRNPPMQEALSEISERTVREAAKTLRQAAEEEESLQQQLESEDDGFAEQKRQQRLMLSEFSTRMRTLRDRTLGTASHAASWANEPQLREQIEQAQQQVTQAIEQADQTNSDSATLDELQNAIDQMRQSVRQAADTATDIADQMKKKTEQDLHGDSRKREATARRVQGMANQLRNEELKSLDQQRKQWSSAETDAGRRIKSAEQNQRQADASLQRAQDQLKNNPDNESLQREVDRQQDRRNEAERSSQQARRTKDLARERRDLATERANNINKSKANPFEKPNPAAELAEQSARDAAERMRRLSDELEKLQSGSEIASELRATTDSAERLSRQQNQVESDVRDVGEDLSRASRHEQRLSKPQTAEELRQAAEQTEQQARQPAQRAGEELAQAAQEASNASQAGAALREAADKIAEQAEAIDQLAGPAPETSPSSAPSADPGQNPSQPSGSQSSPSGSQPSGSQPSGTVSAGSQPSETPNAAPSRARQMAQTLDELDRSLAAQGQQGAGDSETPSQPGQGQSGAQGQPSQGQPSPGQSGQGQPGQGQPGQGQPGQSQSGSQPSTSGQGSAAAGSESSAQDSTALDASPTLAEMLDAQMQRAARERMQMLQQAQAGQQAASSQASSSAAASESGQGSPPAGSDDVDLIDGQAGRGDWGQLRERGVDDAAQGRGSQIPRGYAKEVQAYFKALSKRSAEGKP</sequence>
<dbReference type="EMBL" id="VWOX01000002">
    <property type="protein sequence ID" value="KAA5546218.1"/>
    <property type="molecule type" value="Genomic_DNA"/>
</dbReference>
<feature type="compositionally biased region" description="Basic and acidic residues" evidence="1">
    <location>
        <begin position="1411"/>
        <end position="1432"/>
    </location>
</feature>
<evidence type="ECO:0000313" key="3">
    <source>
        <dbReference type="EMBL" id="KAA5546218.1"/>
    </source>
</evidence>
<feature type="compositionally biased region" description="Acidic residues" evidence="1">
    <location>
        <begin position="1300"/>
        <end position="1316"/>
    </location>
</feature>
<feature type="compositionally biased region" description="Polar residues" evidence="1">
    <location>
        <begin position="1391"/>
        <end position="1400"/>
    </location>
</feature>
<feature type="transmembrane region" description="Helical" evidence="2">
    <location>
        <begin position="33"/>
        <end position="58"/>
    </location>
</feature>
<feature type="region of interest" description="Disordered" evidence="1">
    <location>
        <begin position="1080"/>
        <end position="1130"/>
    </location>
</feature>
<keyword evidence="4" id="KW-1185">Reference proteome</keyword>
<feature type="compositionally biased region" description="Low complexity" evidence="1">
    <location>
        <begin position="1639"/>
        <end position="1676"/>
    </location>
</feature>
<feature type="compositionally biased region" description="Basic and acidic residues" evidence="1">
    <location>
        <begin position="1608"/>
        <end position="1638"/>
    </location>
</feature>
<feature type="region of interest" description="Disordered" evidence="1">
    <location>
        <begin position="1375"/>
        <end position="1946"/>
    </location>
</feature>
<proteinExistence type="predicted"/>
<feature type="transmembrane region" description="Helical" evidence="2">
    <location>
        <begin position="159"/>
        <end position="177"/>
    </location>
</feature>
<feature type="compositionally biased region" description="Polar residues" evidence="1">
    <location>
        <begin position="1580"/>
        <end position="1594"/>
    </location>
</feature>
<dbReference type="Proteomes" id="UP000324479">
    <property type="component" value="Unassembled WGS sequence"/>
</dbReference>
<feature type="compositionally biased region" description="Polar residues" evidence="1">
    <location>
        <begin position="1471"/>
        <end position="1496"/>
    </location>
</feature>